<organism evidence="1 2">
    <name type="scientific">Rhynchosporium agropyri</name>
    <dbReference type="NCBI Taxonomy" id="914238"/>
    <lineage>
        <taxon>Eukaryota</taxon>
        <taxon>Fungi</taxon>
        <taxon>Dikarya</taxon>
        <taxon>Ascomycota</taxon>
        <taxon>Pezizomycotina</taxon>
        <taxon>Leotiomycetes</taxon>
        <taxon>Helotiales</taxon>
        <taxon>Ploettnerulaceae</taxon>
        <taxon>Rhynchosporium</taxon>
    </lineage>
</organism>
<sequence>MAATTNSASSPTPTRYIAARPKLQGIPLEIRYMIYREMASNRTVYLNRIPRFSSRTLTDPSHNIGVPHPKPLKKLNKDGFEPLFTLDPRFEKEFNEWAKIVPELNNLKCCGAFMPVSTIFITDGNRAVLERMLRKEVFREGLRQLVIDTRKFKYESESWSRVLVRAISRLRDVKQLKRLDIRCAMPMSDVAKLRVMITINEYWGLCLGGCTCGNAGTEEDCEKRFPVVRWQVPNRRCGRGKWKTIPNLRERTWSSWIYRRYVRPDEKEKIGALKKDGRIGQCELPARRDSMRALENFLDRIATDAIRVIENERIKKETRENERREWRQNWRDERNEARRESHYRGWVLEEEAYYQQAEMLKRSRKFGKSRMDIKNNQKMNRKMKCGGR</sequence>
<gene>
    <name evidence="1" type="ORF">RAG0_09571</name>
</gene>
<dbReference type="OrthoDB" id="3559169at2759"/>
<dbReference type="EMBL" id="FJUX01000056">
    <property type="protein sequence ID" value="CZT02371.1"/>
    <property type="molecule type" value="Genomic_DNA"/>
</dbReference>
<proteinExistence type="predicted"/>
<dbReference type="Proteomes" id="UP000178912">
    <property type="component" value="Unassembled WGS sequence"/>
</dbReference>
<reference evidence="2" key="1">
    <citation type="submission" date="2016-03" db="EMBL/GenBank/DDBJ databases">
        <authorList>
            <person name="Guldener U."/>
        </authorList>
    </citation>
    <scope>NUCLEOTIDE SEQUENCE [LARGE SCALE GENOMIC DNA]</scope>
    <source>
        <strain evidence="2">04CH-RAC-A.6.1</strain>
    </source>
</reference>
<protein>
    <submittedName>
        <fullName evidence="1">Uncharacterized protein</fullName>
    </submittedName>
</protein>
<evidence type="ECO:0000313" key="1">
    <source>
        <dbReference type="EMBL" id="CZT02371.1"/>
    </source>
</evidence>
<accession>A0A1E1KW23</accession>
<keyword evidence="2" id="KW-1185">Reference proteome</keyword>
<evidence type="ECO:0000313" key="2">
    <source>
        <dbReference type="Proteomes" id="UP000178912"/>
    </source>
</evidence>
<dbReference type="AlphaFoldDB" id="A0A1E1KW23"/>
<name>A0A1E1KW23_9HELO</name>